<dbReference type="PRINTS" id="PR00463">
    <property type="entry name" value="EP450I"/>
</dbReference>
<keyword evidence="6" id="KW-0812">Transmembrane</keyword>
<dbReference type="OrthoDB" id="1470350at2759"/>
<evidence type="ECO:0000256" key="13">
    <source>
        <dbReference type="PIRSR" id="PIRSR602401-1"/>
    </source>
</evidence>
<name>A0A8H5G3L0_9AGAR</name>
<feature type="binding site" description="axial binding residue" evidence="13">
    <location>
        <position position="486"/>
    </location>
    <ligand>
        <name>heme</name>
        <dbReference type="ChEBI" id="CHEBI:30413"/>
    </ligand>
    <ligandPart>
        <name>Fe</name>
        <dbReference type="ChEBI" id="CHEBI:18248"/>
    </ligandPart>
</feature>
<evidence type="ECO:0000256" key="9">
    <source>
        <dbReference type="ARBA" id="ARBA00023002"/>
    </source>
</evidence>
<dbReference type="GO" id="GO:0004497">
    <property type="term" value="F:monooxygenase activity"/>
    <property type="evidence" value="ECO:0007669"/>
    <property type="project" value="UniProtKB-KW"/>
</dbReference>
<dbReference type="PANTHER" id="PTHR24305">
    <property type="entry name" value="CYTOCHROME P450"/>
    <property type="match status" value="1"/>
</dbReference>
<dbReference type="GO" id="GO:0005506">
    <property type="term" value="F:iron ion binding"/>
    <property type="evidence" value="ECO:0007669"/>
    <property type="project" value="InterPro"/>
</dbReference>
<evidence type="ECO:0000256" key="14">
    <source>
        <dbReference type="RuleBase" id="RU000461"/>
    </source>
</evidence>
<dbReference type="PANTHER" id="PTHR24305:SF166">
    <property type="entry name" value="CYTOCHROME P450 12A4, MITOCHONDRIAL-RELATED"/>
    <property type="match status" value="1"/>
</dbReference>
<evidence type="ECO:0000256" key="11">
    <source>
        <dbReference type="ARBA" id="ARBA00023033"/>
    </source>
</evidence>
<evidence type="ECO:0000256" key="4">
    <source>
        <dbReference type="ARBA" id="ARBA00010617"/>
    </source>
</evidence>
<comment type="similarity">
    <text evidence="4 14">Belongs to the cytochrome P450 family.</text>
</comment>
<dbReference type="GO" id="GO:0016705">
    <property type="term" value="F:oxidoreductase activity, acting on paired donors, with incorporation or reduction of molecular oxygen"/>
    <property type="evidence" value="ECO:0007669"/>
    <property type="project" value="InterPro"/>
</dbReference>
<protein>
    <recommendedName>
        <fullName evidence="17">Cytochrome P450</fullName>
    </recommendedName>
</protein>
<proteinExistence type="inferred from homology"/>
<keyword evidence="10 13" id="KW-0408">Iron</keyword>
<evidence type="ECO:0000313" key="15">
    <source>
        <dbReference type="EMBL" id="KAF5357735.1"/>
    </source>
</evidence>
<keyword evidence="11 14" id="KW-0503">Monooxygenase</keyword>
<keyword evidence="16" id="KW-1185">Reference proteome</keyword>
<dbReference type="InterPro" id="IPR001128">
    <property type="entry name" value="Cyt_P450"/>
</dbReference>
<evidence type="ECO:0000256" key="6">
    <source>
        <dbReference type="ARBA" id="ARBA00022692"/>
    </source>
</evidence>
<comment type="subcellular location">
    <subcellularLocation>
        <location evidence="2">Membrane</location>
    </subcellularLocation>
</comment>
<dbReference type="PRINTS" id="PR00385">
    <property type="entry name" value="P450"/>
</dbReference>
<dbReference type="PROSITE" id="PS00086">
    <property type="entry name" value="CYTOCHROME_P450"/>
    <property type="match status" value="1"/>
</dbReference>
<comment type="cofactor">
    <cofactor evidence="1 13">
        <name>heme</name>
        <dbReference type="ChEBI" id="CHEBI:30413"/>
    </cofactor>
</comment>
<evidence type="ECO:0000256" key="8">
    <source>
        <dbReference type="ARBA" id="ARBA00022989"/>
    </source>
</evidence>
<dbReference type="EMBL" id="JAACJN010000234">
    <property type="protein sequence ID" value="KAF5357735.1"/>
    <property type="molecule type" value="Genomic_DNA"/>
</dbReference>
<dbReference type="GO" id="GO:0016020">
    <property type="term" value="C:membrane"/>
    <property type="evidence" value="ECO:0007669"/>
    <property type="project" value="UniProtKB-SubCell"/>
</dbReference>
<evidence type="ECO:0008006" key="17">
    <source>
        <dbReference type="Google" id="ProtNLM"/>
    </source>
</evidence>
<accession>A0A8H5G3L0</accession>
<comment type="pathway">
    <text evidence="3">Secondary metabolite biosynthesis; terpenoid biosynthesis.</text>
</comment>
<evidence type="ECO:0000256" key="1">
    <source>
        <dbReference type="ARBA" id="ARBA00001971"/>
    </source>
</evidence>
<dbReference type="AlphaFoldDB" id="A0A8H5G3L0"/>
<evidence type="ECO:0000256" key="3">
    <source>
        <dbReference type="ARBA" id="ARBA00004721"/>
    </source>
</evidence>
<organism evidence="15 16">
    <name type="scientific">Collybiopsis confluens</name>
    <dbReference type="NCBI Taxonomy" id="2823264"/>
    <lineage>
        <taxon>Eukaryota</taxon>
        <taxon>Fungi</taxon>
        <taxon>Dikarya</taxon>
        <taxon>Basidiomycota</taxon>
        <taxon>Agaricomycotina</taxon>
        <taxon>Agaricomycetes</taxon>
        <taxon>Agaricomycetidae</taxon>
        <taxon>Agaricales</taxon>
        <taxon>Marasmiineae</taxon>
        <taxon>Omphalotaceae</taxon>
        <taxon>Collybiopsis</taxon>
    </lineage>
</organism>
<keyword evidence="8" id="KW-1133">Transmembrane helix</keyword>
<evidence type="ECO:0000256" key="12">
    <source>
        <dbReference type="ARBA" id="ARBA00023136"/>
    </source>
</evidence>
<reference evidence="15 16" key="1">
    <citation type="journal article" date="2020" name="ISME J.">
        <title>Uncovering the hidden diversity of litter-decomposition mechanisms in mushroom-forming fungi.</title>
        <authorList>
            <person name="Floudas D."/>
            <person name="Bentzer J."/>
            <person name="Ahren D."/>
            <person name="Johansson T."/>
            <person name="Persson P."/>
            <person name="Tunlid A."/>
        </authorList>
    </citation>
    <scope>NUCLEOTIDE SEQUENCE [LARGE SCALE GENOMIC DNA]</scope>
    <source>
        <strain evidence="15 16">CBS 406.79</strain>
    </source>
</reference>
<dbReference type="Gene3D" id="1.10.630.10">
    <property type="entry name" value="Cytochrome P450"/>
    <property type="match status" value="1"/>
</dbReference>
<evidence type="ECO:0000256" key="5">
    <source>
        <dbReference type="ARBA" id="ARBA00022617"/>
    </source>
</evidence>
<dbReference type="InterPro" id="IPR017972">
    <property type="entry name" value="Cyt_P450_CS"/>
</dbReference>
<dbReference type="SUPFAM" id="SSF48264">
    <property type="entry name" value="Cytochrome P450"/>
    <property type="match status" value="1"/>
</dbReference>
<evidence type="ECO:0000313" key="16">
    <source>
        <dbReference type="Proteomes" id="UP000518752"/>
    </source>
</evidence>
<keyword evidence="12" id="KW-0472">Membrane</keyword>
<dbReference type="InterPro" id="IPR002401">
    <property type="entry name" value="Cyt_P450_E_grp-I"/>
</dbReference>
<dbReference type="InterPro" id="IPR050121">
    <property type="entry name" value="Cytochrome_P450_monoxygenase"/>
</dbReference>
<evidence type="ECO:0000256" key="10">
    <source>
        <dbReference type="ARBA" id="ARBA00023004"/>
    </source>
</evidence>
<dbReference type="Pfam" id="PF00067">
    <property type="entry name" value="p450"/>
    <property type="match status" value="1"/>
</dbReference>
<keyword evidence="7 13" id="KW-0479">Metal-binding</keyword>
<evidence type="ECO:0000256" key="2">
    <source>
        <dbReference type="ARBA" id="ARBA00004370"/>
    </source>
</evidence>
<keyword evidence="9 14" id="KW-0560">Oxidoreductase</keyword>
<keyword evidence="5 13" id="KW-0349">Heme</keyword>
<gene>
    <name evidence="15" type="ORF">D9757_011951</name>
</gene>
<dbReference type="InterPro" id="IPR036396">
    <property type="entry name" value="Cyt_P450_sf"/>
</dbReference>
<sequence>MSATLALLVIFAFVIYYKLIKRSPFWNIPGPKSSSYILGHAWDMFHKPTGVSELEWQDKYGSVVHLKGPFGTEQLMITDPKALYHIFQETDYIWRKSSSRKELSRLTSGRGLAWADGDIHKRQRKLMMPAFGAPEAKHYLPYFTACAATASHLYSNVQLCERWSDILSTSPEQTEVLNIAEWTTRFALDALGQAAFDYDFGAIKDEEGSELGKLYQGMMAKSFGMPSMATLLGLELFRFIPSRIMEFWNDHDPRYKLLHRVAQVATTTAQHLISMKSAAVSENKNKKDVMSILVKANMDAKSPNARLTEEEIWASIRVLIFAGHETTANSLSWMLYELARHPDLQQRVRAEVWGMQRKLTSRDTDTNITMQELESMSLFNATVKEGLRFHPPNPLMARTSTEDDVLPLSKPIRTTTGEVLHEIGVSKGTTVIASVAAYNRNPDVFGKDASVFNPERWLRPKLAESSGASFGVYANLGTFSAGIRSCIGWRFAVLEIQTLLYELLLNFEFHATAETDDIRRVTAFIMIPALKAELQKGSQMPLRVSFASRADQEELK</sequence>
<dbReference type="Proteomes" id="UP000518752">
    <property type="component" value="Unassembled WGS sequence"/>
</dbReference>
<dbReference type="CDD" id="cd11069">
    <property type="entry name" value="CYP_FUM15-like"/>
    <property type="match status" value="1"/>
</dbReference>
<dbReference type="GO" id="GO:0020037">
    <property type="term" value="F:heme binding"/>
    <property type="evidence" value="ECO:0007669"/>
    <property type="project" value="InterPro"/>
</dbReference>
<evidence type="ECO:0000256" key="7">
    <source>
        <dbReference type="ARBA" id="ARBA00022723"/>
    </source>
</evidence>
<comment type="caution">
    <text evidence="15">The sequence shown here is derived from an EMBL/GenBank/DDBJ whole genome shotgun (WGS) entry which is preliminary data.</text>
</comment>